<keyword evidence="2" id="KW-0732">Signal</keyword>
<evidence type="ECO:0000256" key="1">
    <source>
        <dbReference type="SAM" id="MobiDB-lite"/>
    </source>
</evidence>
<dbReference type="EMBL" id="KK116629">
    <property type="protein sequence ID" value="KFM68326.1"/>
    <property type="molecule type" value="Genomic_DNA"/>
</dbReference>
<feature type="compositionally biased region" description="Acidic residues" evidence="1">
    <location>
        <begin position="83"/>
        <end position="95"/>
    </location>
</feature>
<name>A0A087TT87_STEMI</name>
<dbReference type="OMA" id="QVIYGDH"/>
<evidence type="ECO:0000256" key="2">
    <source>
        <dbReference type="SAM" id="SignalP"/>
    </source>
</evidence>
<keyword evidence="4" id="KW-1185">Reference proteome</keyword>
<evidence type="ECO:0008006" key="5">
    <source>
        <dbReference type="Google" id="ProtNLM"/>
    </source>
</evidence>
<accession>A0A087TT87</accession>
<organism evidence="3 4">
    <name type="scientific">Stegodyphus mimosarum</name>
    <name type="common">African social velvet spider</name>
    <dbReference type="NCBI Taxonomy" id="407821"/>
    <lineage>
        <taxon>Eukaryota</taxon>
        <taxon>Metazoa</taxon>
        <taxon>Ecdysozoa</taxon>
        <taxon>Arthropoda</taxon>
        <taxon>Chelicerata</taxon>
        <taxon>Arachnida</taxon>
        <taxon>Araneae</taxon>
        <taxon>Araneomorphae</taxon>
        <taxon>Entelegynae</taxon>
        <taxon>Eresoidea</taxon>
        <taxon>Eresidae</taxon>
        <taxon>Stegodyphus</taxon>
    </lineage>
</organism>
<dbReference type="AlphaFoldDB" id="A0A087TT87"/>
<evidence type="ECO:0000313" key="3">
    <source>
        <dbReference type="EMBL" id="KFM68326.1"/>
    </source>
</evidence>
<feature type="compositionally biased region" description="Acidic residues" evidence="1">
    <location>
        <begin position="108"/>
        <end position="124"/>
    </location>
</feature>
<feature type="compositionally biased region" description="Acidic residues" evidence="1">
    <location>
        <begin position="190"/>
        <end position="202"/>
    </location>
</feature>
<dbReference type="OrthoDB" id="6435479at2759"/>
<feature type="non-terminal residue" evidence="3">
    <location>
        <position position="280"/>
    </location>
</feature>
<proteinExistence type="predicted"/>
<reference evidence="3 4" key="1">
    <citation type="submission" date="2013-11" db="EMBL/GenBank/DDBJ databases">
        <title>Genome sequencing of Stegodyphus mimosarum.</title>
        <authorList>
            <person name="Bechsgaard J."/>
        </authorList>
    </citation>
    <scope>NUCLEOTIDE SEQUENCE [LARGE SCALE GENOMIC DNA]</scope>
</reference>
<dbReference type="STRING" id="407821.A0A087TT87"/>
<protein>
    <recommendedName>
        <fullName evidence="5">Replicase polyprotein 1a</fullName>
    </recommendedName>
</protein>
<evidence type="ECO:0000313" key="4">
    <source>
        <dbReference type="Proteomes" id="UP000054359"/>
    </source>
</evidence>
<feature type="signal peptide" evidence="2">
    <location>
        <begin position="1"/>
        <end position="24"/>
    </location>
</feature>
<dbReference type="Proteomes" id="UP000054359">
    <property type="component" value="Unassembled WGS sequence"/>
</dbReference>
<feature type="chain" id="PRO_5001829932" description="Replicase polyprotein 1a" evidence="2">
    <location>
        <begin position="25"/>
        <end position="280"/>
    </location>
</feature>
<feature type="region of interest" description="Disordered" evidence="1">
    <location>
        <begin position="72"/>
        <end position="96"/>
    </location>
</feature>
<sequence>MALTSSKSSLIWMTLCIYFALCISSPTRRQFVTITETTSDPAVVVTNEETVWDDNDAFDLDGDIWLNEAVVSPSTIPQHQDYDDYDDDEDDDDEYDQVRHEKVVVDFRDDEDTVEHQDAEEDDIQTGNESEFLFMPPRDTRLMLEDDDEQSGPIKVRHTGRSSYPRILDVDNSADSEEEKDSISRQFEFTVDDDDEDDDDKDKDDFVIEDSHLNDDTDNSVEVLPTREVHEDDIDDDDDDDDDQDDEDFAVEEDVNENSMFENPEEEAAQVIYGDHVFLY</sequence>
<feature type="compositionally biased region" description="Acidic residues" evidence="1">
    <location>
        <begin position="231"/>
        <end position="256"/>
    </location>
</feature>
<feature type="region of interest" description="Disordered" evidence="1">
    <location>
        <begin position="108"/>
        <end position="268"/>
    </location>
</feature>
<gene>
    <name evidence="3" type="ORF">X975_08309</name>
</gene>
<feature type="compositionally biased region" description="Basic and acidic residues" evidence="1">
    <location>
        <begin position="203"/>
        <end position="215"/>
    </location>
</feature>